<organism evidence="1 2">
    <name type="scientific">Rosa chinensis</name>
    <name type="common">China rose</name>
    <dbReference type="NCBI Taxonomy" id="74649"/>
    <lineage>
        <taxon>Eukaryota</taxon>
        <taxon>Viridiplantae</taxon>
        <taxon>Streptophyta</taxon>
        <taxon>Embryophyta</taxon>
        <taxon>Tracheophyta</taxon>
        <taxon>Spermatophyta</taxon>
        <taxon>Magnoliopsida</taxon>
        <taxon>eudicotyledons</taxon>
        <taxon>Gunneridae</taxon>
        <taxon>Pentapetalae</taxon>
        <taxon>rosids</taxon>
        <taxon>fabids</taxon>
        <taxon>Rosales</taxon>
        <taxon>Rosaceae</taxon>
        <taxon>Rosoideae</taxon>
        <taxon>Rosoideae incertae sedis</taxon>
        <taxon>Rosa</taxon>
    </lineage>
</organism>
<gene>
    <name evidence="1" type="ORF">RchiOBHm_Chr5g0026481</name>
</gene>
<reference evidence="1 2" key="1">
    <citation type="journal article" date="2018" name="Nat. Genet.">
        <title>The Rosa genome provides new insights in the design of modern roses.</title>
        <authorList>
            <person name="Bendahmane M."/>
        </authorList>
    </citation>
    <scope>NUCLEOTIDE SEQUENCE [LARGE SCALE GENOMIC DNA]</scope>
    <source>
        <strain evidence="2">cv. Old Blush</strain>
    </source>
</reference>
<dbReference type="AlphaFoldDB" id="A0A2P6Q8V7"/>
<dbReference type="Gramene" id="PRQ30606">
    <property type="protein sequence ID" value="PRQ30606"/>
    <property type="gene ID" value="RchiOBHm_Chr5g0026481"/>
</dbReference>
<sequence length="81" mass="9563">MVPRHQYELRRMGSNGAKHIPMSEQMDGSKPTVEIKIKTLDHKPILSKCIKRIYKQDTWVGVKEKRGEKVKKNIMKKKQKF</sequence>
<evidence type="ECO:0000313" key="2">
    <source>
        <dbReference type="Proteomes" id="UP000238479"/>
    </source>
</evidence>
<dbReference type="EMBL" id="PDCK01000043">
    <property type="protein sequence ID" value="PRQ30606.1"/>
    <property type="molecule type" value="Genomic_DNA"/>
</dbReference>
<proteinExistence type="predicted"/>
<dbReference type="Proteomes" id="UP000238479">
    <property type="component" value="Chromosome 5"/>
</dbReference>
<evidence type="ECO:0000313" key="1">
    <source>
        <dbReference type="EMBL" id="PRQ30606.1"/>
    </source>
</evidence>
<accession>A0A2P6Q8V7</accession>
<comment type="caution">
    <text evidence="1">The sequence shown here is derived from an EMBL/GenBank/DDBJ whole genome shotgun (WGS) entry which is preliminary data.</text>
</comment>
<name>A0A2P6Q8V7_ROSCH</name>
<protein>
    <submittedName>
        <fullName evidence="1">Uncharacterized protein</fullName>
    </submittedName>
</protein>
<keyword evidence="2" id="KW-1185">Reference proteome</keyword>